<dbReference type="GO" id="GO:0005886">
    <property type="term" value="C:plasma membrane"/>
    <property type="evidence" value="ECO:0007669"/>
    <property type="project" value="UniProtKB-SubCell"/>
</dbReference>
<evidence type="ECO:0000313" key="4">
    <source>
        <dbReference type="Proteomes" id="UP000009047"/>
    </source>
</evidence>
<dbReference type="HOGENOM" id="CLU_012817_13_3_7"/>
<feature type="signal peptide" evidence="2">
    <location>
        <begin position="1"/>
        <end position="23"/>
    </location>
</feature>
<gene>
    <name evidence="3" type="ordered locus">Deba_1783</name>
</gene>
<dbReference type="GO" id="GO:0015562">
    <property type="term" value="F:efflux transmembrane transporter activity"/>
    <property type="evidence" value="ECO:0007669"/>
    <property type="project" value="InterPro"/>
</dbReference>
<dbReference type="InterPro" id="IPR003423">
    <property type="entry name" value="OMP_efflux"/>
</dbReference>
<evidence type="ECO:0000313" key="3">
    <source>
        <dbReference type="EMBL" id="ADK85150.1"/>
    </source>
</evidence>
<dbReference type="SUPFAM" id="SSF56954">
    <property type="entry name" value="Outer membrane efflux proteins (OEP)"/>
    <property type="match status" value="1"/>
</dbReference>
<keyword evidence="2" id="KW-1134">Transmembrane beta strand</keyword>
<keyword evidence="2" id="KW-0732">Signal</keyword>
<feature type="chain" id="PRO_5001438126" evidence="2">
    <location>
        <begin position="24"/>
        <end position="485"/>
    </location>
</feature>
<dbReference type="KEGG" id="dbr:Deba_1783"/>
<comment type="subcellular location">
    <subcellularLocation>
        <location evidence="2">Cell membrane</location>
        <topology evidence="2">Lipid-anchor</topology>
    </subcellularLocation>
</comment>
<keyword evidence="4" id="KW-1185">Reference proteome</keyword>
<keyword evidence="2" id="KW-0564">Palmitate</keyword>
<dbReference type="eggNOG" id="COG1538">
    <property type="taxonomic scope" value="Bacteria"/>
</dbReference>
<proteinExistence type="inferred from homology"/>
<reference evidence="3 4" key="1">
    <citation type="journal article" date="2010" name="Stand. Genomic Sci.">
        <title>Complete genome sequence of Desulfarculus baarsii type strain (2st14).</title>
        <authorList>
            <person name="Sun H."/>
            <person name="Spring S."/>
            <person name="Lapidus A."/>
            <person name="Davenport K."/>
            <person name="Del Rio T.G."/>
            <person name="Tice H."/>
            <person name="Nolan M."/>
            <person name="Copeland A."/>
            <person name="Cheng J.F."/>
            <person name="Lucas S."/>
            <person name="Tapia R."/>
            <person name="Goodwin L."/>
            <person name="Pitluck S."/>
            <person name="Ivanova N."/>
            <person name="Pagani I."/>
            <person name="Mavromatis K."/>
            <person name="Ovchinnikova G."/>
            <person name="Pati A."/>
            <person name="Chen A."/>
            <person name="Palaniappan K."/>
            <person name="Hauser L."/>
            <person name="Chang Y.J."/>
            <person name="Jeffries C.D."/>
            <person name="Detter J.C."/>
            <person name="Han C."/>
            <person name="Rohde M."/>
            <person name="Brambilla E."/>
            <person name="Goker M."/>
            <person name="Woyke T."/>
            <person name="Bristow J."/>
            <person name="Eisen J.A."/>
            <person name="Markowitz V."/>
            <person name="Hugenholtz P."/>
            <person name="Kyrpides N.C."/>
            <person name="Klenk H.P."/>
            <person name="Land M."/>
        </authorList>
    </citation>
    <scope>NUCLEOTIDE SEQUENCE [LARGE SCALE GENOMIC DNA]</scope>
    <source>
        <strain evidence="4">ATCC 33931 / DSM 2075 / LMG 7858 / VKM B-1802 / 2st14</strain>
    </source>
</reference>
<dbReference type="EMBL" id="CP002085">
    <property type="protein sequence ID" value="ADK85150.1"/>
    <property type="molecule type" value="Genomic_DNA"/>
</dbReference>
<dbReference type="AlphaFoldDB" id="E1QHV7"/>
<organism evidence="3 4">
    <name type="scientific">Desulfarculus baarsii (strain ATCC 33931 / DSM 2075 / LMG 7858 / VKM B-1802 / 2st14)</name>
    <dbReference type="NCBI Taxonomy" id="644282"/>
    <lineage>
        <taxon>Bacteria</taxon>
        <taxon>Pseudomonadati</taxon>
        <taxon>Thermodesulfobacteriota</taxon>
        <taxon>Desulfarculia</taxon>
        <taxon>Desulfarculales</taxon>
        <taxon>Desulfarculaceae</taxon>
        <taxon>Desulfarculus</taxon>
    </lineage>
</organism>
<dbReference type="STRING" id="644282.Deba_1783"/>
<dbReference type="Gene3D" id="2.20.200.10">
    <property type="entry name" value="Outer membrane efflux proteins (OEP)"/>
    <property type="match status" value="1"/>
</dbReference>
<dbReference type="NCBIfam" id="TIGR01845">
    <property type="entry name" value="outer_NodT"/>
    <property type="match status" value="1"/>
</dbReference>
<dbReference type="PANTHER" id="PTHR30203:SF32">
    <property type="entry name" value="CATION EFFLUX SYSTEM PROTEIN CUSC"/>
    <property type="match status" value="1"/>
</dbReference>
<protein>
    <submittedName>
        <fullName evidence="3">RND efflux system, outer membrane lipoprotein, NodT family</fullName>
    </submittedName>
</protein>
<evidence type="ECO:0000256" key="1">
    <source>
        <dbReference type="ARBA" id="ARBA00007613"/>
    </source>
</evidence>
<comment type="similarity">
    <text evidence="1 2">Belongs to the outer membrane factor (OMF) (TC 1.B.17) family.</text>
</comment>
<keyword evidence="2" id="KW-0812">Transmembrane</keyword>
<keyword evidence="2" id="KW-0472">Membrane</keyword>
<evidence type="ECO:0000256" key="2">
    <source>
        <dbReference type="RuleBase" id="RU362097"/>
    </source>
</evidence>
<dbReference type="RefSeq" id="WP_013258602.1">
    <property type="nucleotide sequence ID" value="NC_014365.1"/>
</dbReference>
<dbReference type="Pfam" id="PF02321">
    <property type="entry name" value="OEP"/>
    <property type="match status" value="2"/>
</dbReference>
<sequence length="485" mass="52554">MTRKAFLPLLAALLLLPGCLSMAPDYKRPDAPTPAAWPSGPSYGPNQAAGQPVAEIGWRQFFVDPKLVKLIELSLAHNRDLRVAMLNIEKARAQYQIQRADLFPTVNATANGSIQRLPAELSSNGGDMIARQYTATIGFSSYELDLFGRVRSLNDQALELYLATEQAARASQISLVAEVAGAYLTLAADQEQLRLAKHTLTSQRASYHLTKRSHEIGVASALDLRQAQTSVDTARGDVAIYTTRAAQDINALNLLIGGQAPPELLPDGMPAAASAVKELPVGLPSQVLIQRPDILQAEHQLKADNANIGAARARFFPSISLTAGGGTASNQLDHLFRATTGYWSFVPTVNLPIFDTGRNLANLEATKVQREIAVAQYEKTIQTAFREVADALAQRGTIDERLAAQQSLVEATSDAYRLSDARFRRGVDSYMSVLDSQRSSYGAQQGLINVRLSRLTNTVTLYKVLGGGWSEKTVKAAAPREDASR</sequence>
<dbReference type="OrthoDB" id="9783163at2"/>
<dbReference type="Gene3D" id="1.20.1600.10">
    <property type="entry name" value="Outer membrane efflux proteins (OEP)"/>
    <property type="match status" value="1"/>
</dbReference>
<dbReference type="InterPro" id="IPR010131">
    <property type="entry name" value="MdtP/NodT-like"/>
</dbReference>
<keyword evidence="2 3" id="KW-0449">Lipoprotein</keyword>
<dbReference type="PANTHER" id="PTHR30203">
    <property type="entry name" value="OUTER MEMBRANE CATION EFFLUX PROTEIN"/>
    <property type="match status" value="1"/>
</dbReference>
<accession>E1QHV7</accession>
<dbReference type="Proteomes" id="UP000009047">
    <property type="component" value="Chromosome"/>
</dbReference>
<name>E1QHV7_DESB2</name>